<dbReference type="Pfam" id="PF01266">
    <property type="entry name" value="DAO"/>
    <property type="match status" value="1"/>
</dbReference>
<dbReference type="InterPro" id="IPR017853">
    <property type="entry name" value="GH"/>
</dbReference>
<evidence type="ECO:0000313" key="2">
    <source>
        <dbReference type="EMBL" id="KAL1861664.1"/>
    </source>
</evidence>
<gene>
    <name evidence="2" type="ORF">VTK73DRAFT_6995</name>
</gene>
<keyword evidence="3" id="KW-1185">Reference proteome</keyword>
<name>A0ABR3WHA0_9PEZI</name>
<dbReference type="SUPFAM" id="SSF51905">
    <property type="entry name" value="FAD/NAD(P)-binding domain"/>
    <property type="match status" value="1"/>
</dbReference>
<comment type="caution">
    <text evidence="2">The sequence shown here is derived from an EMBL/GenBank/DDBJ whole genome shotgun (WGS) entry which is preliminary data.</text>
</comment>
<dbReference type="Proteomes" id="UP001586593">
    <property type="component" value="Unassembled WGS sequence"/>
</dbReference>
<sequence>MSPRNPDHFMETSGSTDPVWVHKDKYENRPRFPPLQDDIQTEVCVVGSGIAGVSVAYELVARGKDVVLIEARDTLSGETGRTSGHLSNALDDHYVEIAKKHGREGARAAAERGIFVHPDVHVGKAQWCCSHTDGNAWFDDVAFNTTRWRRGLAYVAAWARQHPNVASIRSWAT</sequence>
<dbReference type="InterPro" id="IPR036188">
    <property type="entry name" value="FAD/NAD-bd_sf"/>
</dbReference>
<evidence type="ECO:0000259" key="1">
    <source>
        <dbReference type="Pfam" id="PF01266"/>
    </source>
</evidence>
<evidence type="ECO:0000313" key="3">
    <source>
        <dbReference type="Proteomes" id="UP001586593"/>
    </source>
</evidence>
<dbReference type="Gene3D" id="3.20.20.80">
    <property type="entry name" value="Glycosidases"/>
    <property type="match status" value="1"/>
</dbReference>
<dbReference type="EMBL" id="JAZHXJ010000415">
    <property type="protein sequence ID" value="KAL1861664.1"/>
    <property type="molecule type" value="Genomic_DNA"/>
</dbReference>
<feature type="domain" description="FAD dependent oxidoreductase" evidence="1">
    <location>
        <begin position="43"/>
        <end position="109"/>
    </location>
</feature>
<dbReference type="PANTHER" id="PTHR31263">
    <property type="entry name" value="CELLULASE FAMILY PROTEIN (AFU_ORTHOLOGUE AFUA_5G14560)"/>
    <property type="match status" value="1"/>
</dbReference>
<dbReference type="InterPro" id="IPR006076">
    <property type="entry name" value="FAD-dep_OxRdtase"/>
</dbReference>
<proteinExistence type="predicted"/>
<protein>
    <recommendedName>
        <fullName evidence="1">FAD dependent oxidoreductase domain-containing protein</fullName>
    </recommendedName>
</protein>
<dbReference type="Gene3D" id="3.40.50.720">
    <property type="entry name" value="NAD(P)-binding Rossmann-like Domain"/>
    <property type="match status" value="1"/>
</dbReference>
<dbReference type="SUPFAM" id="SSF51445">
    <property type="entry name" value="(Trans)glycosidases"/>
    <property type="match status" value="1"/>
</dbReference>
<dbReference type="PANTHER" id="PTHR31263:SF0">
    <property type="entry name" value="CELLULASE FAMILY PROTEIN (AFU_ORTHOLOGUE AFUA_5G14560)"/>
    <property type="match status" value="1"/>
</dbReference>
<reference evidence="2 3" key="1">
    <citation type="journal article" date="2024" name="Commun. Biol.">
        <title>Comparative genomic analysis of thermophilic fungi reveals convergent evolutionary adaptations and gene losses.</title>
        <authorList>
            <person name="Steindorff A.S."/>
            <person name="Aguilar-Pontes M.V."/>
            <person name="Robinson A.J."/>
            <person name="Andreopoulos B."/>
            <person name="LaButti K."/>
            <person name="Kuo A."/>
            <person name="Mondo S."/>
            <person name="Riley R."/>
            <person name="Otillar R."/>
            <person name="Haridas S."/>
            <person name="Lipzen A."/>
            <person name="Grimwood J."/>
            <person name="Schmutz J."/>
            <person name="Clum A."/>
            <person name="Reid I.D."/>
            <person name="Moisan M.C."/>
            <person name="Butler G."/>
            <person name="Nguyen T.T.M."/>
            <person name="Dewar K."/>
            <person name="Conant G."/>
            <person name="Drula E."/>
            <person name="Henrissat B."/>
            <person name="Hansel C."/>
            <person name="Singer S."/>
            <person name="Hutchinson M.I."/>
            <person name="de Vries R.P."/>
            <person name="Natvig D.O."/>
            <person name="Powell A.J."/>
            <person name="Tsang A."/>
            <person name="Grigoriev I.V."/>
        </authorList>
    </citation>
    <scope>NUCLEOTIDE SEQUENCE [LARGE SCALE GENOMIC DNA]</scope>
    <source>
        <strain evidence="2 3">ATCC 24622</strain>
    </source>
</reference>
<organism evidence="2 3">
    <name type="scientific">Phialemonium thermophilum</name>
    <dbReference type="NCBI Taxonomy" id="223376"/>
    <lineage>
        <taxon>Eukaryota</taxon>
        <taxon>Fungi</taxon>
        <taxon>Dikarya</taxon>
        <taxon>Ascomycota</taxon>
        <taxon>Pezizomycotina</taxon>
        <taxon>Sordariomycetes</taxon>
        <taxon>Sordariomycetidae</taxon>
        <taxon>Cephalothecales</taxon>
        <taxon>Cephalothecaceae</taxon>
        <taxon>Phialemonium</taxon>
    </lineage>
</organism>
<accession>A0ABR3WHA0</accession>